<evidence type="ECO:0000313" key="3">
    <source>
        <dbReference type="Proteomes" id="UP000489351"/>
    </source>
</evidence>
<evidence type="ECO:0000259" key="1">
    <source>
        <dbReference type="Pfam" id="PF03167"/>
    </source>
</evidence>
<organism evidence="2 3">
    <name type="scientific">Chlorobium phaeovibrioides</name>
    <dbReference type="NCBI Taxonomy" id="1094"/>
    <lineage>
        <taxon>Bacteria</taxon>
        <taxon>Pseudomonadati</taxon>
        <taxon>Chlorobiota</taxon>
        <taxon>Chlorobiia</taxon>
        <taxon>Chlorobiales</taxon>
        <taxon>Chlorobiaceae</taxon>
        <taxon>Chlorobium/Pelodictyon group</taxon>
        <taxon>Chlorobium</taxon>
    </lineage>
</organism>
<reference evidence="2 3" key="1">
    <citation type="submission" date="2019-11" db="EMBL/GenBank/DDBJ databases">
        <title>Green- and brown-colored morphotypes of Chlorobia in the stratified aquatic ecosystems of Kandalaksha Gulf (White Sea): A model for study of the accessory genome evolution.</title>
        <authorList>
            <person name="Grouzdev D.S."/>
        </authorList>
    </citation>
    <scope>NUCLEOTIDE SEQUENCE [LARGE SCALE GENOMIC DNA]</scope>
    <source>
        <strain evidence="2 3">ZM</strain>
    </source>
</reference>
<dbReference type="Pfam" id="PF03167">
    <property type="entry name" value="UDG"/>
    <property type="match status" value="1"/>
</dbReference>
<feature type="domain" description="Uracil-DNA glycosylase-like" evidence="1">
    <location>
        <begin position="77"/>
        <end position="179"/>
    </location>
</feature>
<gene>
    <name evidence="2" type="ORF">GJ685_09190</name>
</gene>
<name>A0ABW9UT73_CHLPH</name>
<dbReference type="EMBL" id="WUBZ01000070">
    <property type="protein sequence ID" value="MWV55224.1"/>
    <property type="molecule type" value="Genomic_DNA"/>
</dbReference>
<accession>A0ABW9UT73</accession>
<proteinExistence type="predicted"/>
<protein>
    <submittedName>
        <fullName evidence="2">Uracil-DNA glycosylase</fullName>
    </submittedName>
</protein>
<comment type="caution">
    <text evidence="2">The sequence shown here is derived from an EMBL/GenBank/DDBJ whole genome shotgun (WGS) entry which is preliminary data.</text>
</comment>
<evidence type="ECO:0000313" key="2">
    <source>
        <dbReference type="EMBL" id="MWV55224.1"/>
    </source>
</evidence>
<keyword evidence="3" id="KW-1185">Reference proteome</keyword>
<dbReference type="SUPFAM" id="SSF52141">
    <property type="entry name" value="Uracil-DNA glycosylase-like"/>
    <property type="match status" value="1"/>
</dbReference>
<dbReference type="InterPro" id="IPR036895">
    <property type="entry name" value="Uracil-DNA_glycosylase-like_sf"/>
</dbReference>
<dbReference type="InterPro" id="IPR005122">
    <property type="entry name" value="Uracil-DNA_glycosylase-like"/>
</dbReference>
<dbReference type="CDD" id="cd10035">
    <property type="entry name" value="UDG_like"/>
    <property type="match status" value="1"/>
</dbReference>
<sequence length="209" mass="24331">MTMPRRMREYTFRQDQCQRRYEPHVEAINRYIDQLGDTVPYVPPLHGGCKARLLNVLSDPGPMAQHSRFVCIENDDPTAETLWHLFHNARIPAHDAILWNAYPWYINKNPTAAQLSIGIVPLKRIIDLLPQLKVVMLHGGTAHRAWKEFVNANPTLVKERELCVIKTYHPSRQAFIHKDPKVREMRRQHIVDAFTQCRQELGPTQTNRA</sequence>
<dbReference type="Gene3D" id="3.40.470.10">
    <property type="entry name" value="Uracil-DNA glycosylase-like domain"/>
    <property type="match status" value="1"/>
</dbReference>
<dbReference type="Proteomes" id="UP000489351">
    <property type="component" value="Unassembled WGS sequence"/>
</dbReference>